<dbReference type="Gene3D" id="2.40.50.90">
    <property type="match status" value="2"/>
</dbReference>
<accession>A0A914ZCY6</accession>
<reference evidence="3" key="1">
    <citation type="submission" date="2022-11" db="UniProtKB">
        <authorList>
            <consortium name="WormBaseParasite"/>
        </authorList>
    </citation>
    <scope>IDENTIFICATION</scope>
</reference>
<dbReference type="InterPro" id="IPR035437">
    <property type="entry name" value="SNase_OB-fold_sf"/>
</dbReference>
<keyword evidence="2" id="KW-1185">Reference proteome</keyword>
<dbReference type="PANTHER" id="PTHR16442:SF1">
    <property type="entry name" value="RING FINGER PROTEIN 17"/>
    <property type="match status" value="1"/>
</dbReference>
<evidence type="ECO:0000259" key="1">
    <source>
        <dbReference type="Pfam" id="PF00567"/>
    </source>
</evidence>
<name>A0A914ZCY6_PARUN</name>
<dbReference type="Proteomes" id="UP000887569">
    <property type="component" value="Unplaced"/>
</dbReference>
<organism evidence="2 3">
    <name type="scientific">Parascaris univalens</name>
    <name type="common">Nematode worm</name>
    <dbReference type="NCBI Taxonomy" id="6257"/>
    <lineage>
        <taxon>Eukaryota</taxon>
        <taxon>Metazoa</taxon>
        <taxon>Ecdysozoa</taxon>
        <taxon>Nematoda</taxon>
        <taxon>Chromadorea</taxon>
        <taxon>Rhabditida</taxon>
        <taxon>Spirurina</taxon>
        <taxon>Ascaridomorpha</taxon>
        <taxon>Ascaridoidea</taxon>
        <taxon>Ascarididae</taxon>
        <taxon>Parascaris</taxon>
    </lineage>
</organism>
<dbReference type="Pfam" id="PF00567">
    <property type="entry name" value="TUDOR"/>
    <property type="match status" value="1"/>
</dbReference>
<dbReference type="AlphaFoldDB" id="A0A914ZCY6"/>
<feature type="domain" description="Tudor" evidence="1">
    <location>
        <begin position="44"/>
        <end position="160"/>
    </location>
</feature>
<dbReference type="SUPFAM" id="SSF63748">
    <property type="entry name" value="Tudor/PWWP/MBT"/>
    <property type="match status" value="1"/>
</dbReference>
<dbReference type="PANTHER" id="PTHR16442">
    <property type="entry name" value="RING FINGER PROTEIN 17"/>
    <property type="match status" value="1"/>
</dbReference>
<evidence type="ECO:0000313" key="2">
    <source>
        <dbReference type="Proteomes" id="UP000887569"/>
    </source>
</evidence>
<proteinExistence type="predicted"/>
<dbReference type="InterPro" id="IPR002999">
    <property type="entry name" value="Tudor"/>
</dbReference>
<sequence length="586" mass="66349">MDGLRSSTIEPCGARGDQLRLVRSGDAHGDRRCHKVHRIEIYRTANCIVSHITSPSCIWLKLTNHITDQLQVNDLGTLVPLTQISEGMYVMAPLRKGLYARARIVQLAFANNSKSRRETTVYARVLFIDEGTTSWLSITCLAKMDEMLSFHPWQAIAVCLFRVRPKNRMNWSEKDCETLRTILAKYTMVQIAVVLNSVRSNDCRDLIKVNMIGINSDRDSLGDSIAHLLARRCKEVIYDRRIFDGVAQKVYPVANCDSNSKIGQQIQVEEWKNCFPNGSNKKPSDMEQQSGGYDQCGIGPQIEFIDIDWLNAEGYLNERRCLVSAEGRYTISPYEFYVRPLLMKKSEGQIREHGESIGSADIYVEQMDAMIAANDEFLKLVDDLNSFYGHPKNRRPIDSQRVKEALEQGMSAYGVAEVDGEIARFMGCWQRVEIIGLKVNAQAIEKAEEYYCRVRFIDSGGTDIRLLSGIIDIYPIHCRRPPLCLQVCLHGIKPAQGDEWSSAARDYFYRELREDVPISLKVIGTLNRREKNSKLPYDSIACRRANVIFVSDVRVLDGSSESLDVRLVHQGYAVWSANSPVGQPLG</sequence>
<evidence type="ECO:0000313" key="3">
    <source>
        <dbReference type="WBParaSite" id="PgB01_g174_t06"/>
    </source>
</evidence>
<protein>
    <submittedName>
        <fullName evidence="3">Tudor domain-containing protein</fullName>
    </submittedName>
</protein>
<dbReference type="WBParaSite" id="PgB01_g174_t06">
    <property type="protein sequence ID" value="PgB01_g174_t06"/>
    <property type="gene ID" value="PgB01_g174"/>
</dbReference>
<dbReference type="GO" id="GO:0005737">
    <property type="term" value="C:cytoplasm"/>
    <property type="evidence" value="ECO:0007669"/>
    <property type="project" value="UniProtKB-ARBA"/>
</dbReference>
<dbReference type="Gene3D" id="2.30.30.140">
    <property type="match status" value="2"/>
</dbReference>